<feature type="region of interest" description="Disordered" evidence="12">
    <location>
        <begin position="77"/>
        <end position="121"/>
    </location>
</feature>
<accession>N6UGR8</accession>
<sequence length="419" mass="48660">MEESCRICLELALETYRVPLSSLTKANKTVCQLIKECALIQICEPDKLPQHLCCKCYQQLLVMYDFRLPIKQEKKSQQKISYTTTSPQLPPDEKVKSSSENEQFQQSVRKNAGRKPSKVAEKKRKVHEFKCEICKKVLVGRSNRLQQHIIMAHSDIRNFPCNICEKKFKSKQQLVNHSRVHTGEKPYKCDICKTAFASIQSLFNHKKKHTGNHKNYKCAMCLNKGYATPGELETHRRIVHTGEKPFLCELCSRAYSSLRNLVLHKKSVHEKTEKCPKCSLMLSNKRIKYHVQKHLDKEEGIRRYTCDQCGKSFFTQSVLKRHQLLHLNHRPYACQICHKAFSQKGSVETHMKTHSDIRSYSCSLCDKTFKYKQHLQQHLHKKHATSVESLLETIESERKERSNALEINASCLFISGPQE</sequence>
<dbReference type="GO" id="GO:0003677">
    <property type="term" value="F:DNA binding"/>
    <property type="evidence" value="ECO:0007669"/>
    <property type="project" value="UniProtKB-KW"/>
</dbReference>
<dbReference type="GO" id="GO:0008270">
    <property type="term" value="F:zinc ion binding"/>
    <property type="evidence" value="ECO:0007669"/>
    <property type="project" value="UniProtKB-UniRule"/>
</dbReference>
<dbReference type="GO" id="GO:0005634">
    <property type="term" value="C:nucleus"/>
    <property type="evidence" value="ECO:0007669"/>
    <property type="project" value="UniProtKB-SubCell"/>
</dbReference>
<comment type="subcellular location">
    <subcellularLocation>
        <location evidence="2">Nucleus</location>
    </subcellularLocation>
</comment>
<dbReference type="FunFam" id="3.30.160.60:FF:000771">
    <property type="entry name" value="zinc finger protein 648"/>
    <property type="match status" value="1"/>
</dbReference>
<dbReference type="Gene3D" id="3.40.1800.20">
    <property type="match status" value="1"/>
</dbReference>
<dbReference type="Pfam" id="PF07776">
    <property type="entry name" value="zf-AD"/>
    <property type="match status" value="1"/>
</dbReference>
<dbReference type="FunFam" id="3.30.160.60:FF:000145">
    <property type="entry name" value="Zinc finger protein 574"/>
    <property type="match status" value="2"/>
</dbReference>
<feature type="compositionally biased region" description="Polar residues" evidence="12">
    <location>
        <begin position="100"/>
        <end position="109"/>
    </location>
</feature>
<dbReference type="GO" id="GO:0000981">
    <property type="term" value="F:DNA-binding transcription factor activity, RNA polymerase II-specific"/>
    <property type="evidence" value="ECO:0007669"/>
    <property type="project" value="TreeGrafter"/>
</dbReference>
<dbReference type="Pfam" id="PF13912">
    <property type="entry name" value="zf-C2H2_6"/>
    <property type="match status" value="2"/>
</dbReference>
<reference evidence="13" key="1">
    <citation type="journal article" date="2013" name="Genome Biol.">
        <title>Draft genome of the mountain pine beetle, Dendroctonus ponderosae Hopkins, a major forest pest.</title>
        <authorList>
            <person name="Keeling C.I."/>
            <person name="Yuen M.M."/>
            <person name="Liao N.Y."/>
            <person name="Docking T.R."/>
            <person name="Chan S.K."/>
            <person name="Taylor G.A."/>
            <person name="Palmquist D.L."/>
            <person name="Jackman S.D."/>
            <person name="Nguyen A."/>
            <person name="Li M."/>
            <person name="Henderson H."/>
            <person name="Janes J.K."/>
            <person name="Zhao Y."/>
            <person name="Pandoh P."/>
            <person name="Moore R."/>
            <person name="Sperling F.A."/>
            <person name="Huber D.P."/>
            <person name="Birol I."/>
            <person name="Jones S.J."/>
            <person name="Bohlmann J."/>
        </authorList>
    </citation>
    <scope>NUCLEOTIDE SEQUENCE</scope>
</reference>
<evidence type="ECO:0000256" key="7">
    <source>
        <dbReference type="ARBA" id="ARBA00022833"/>
    </source>
</evidence>
<dbReference type="SMART" id="SM00355">
    <property type="entry name" value="ZnF_C2H2"/>
    <property type="match status" value="9"/>
</dbReference>
<dbReference type="SUPFAM" id="SSF57667">
    <property type="entry name" value="beta-beta-alpha zinc fingers"/>
    <property type="match status" value="4"/>
</dbReference>
<dbReference type="Pfam" id="PF00096">
    <property type="entry name" value="zf-C2H2"/>
    <property type="match status" value="4"/>
</dbReference>
<dbReference type="InterPro" id="IPR036236">
    <property type="entry name" value="Znf_C2H2_sf"/>
</dbReference>
<evidence type="ECO:0000313" key="13">
    <source>
        <dbReference type="EMBL" id="ENN79836.1"/>
    </source>
</evidence>
<dbReference type="PROSITE" id="PS50157">
    <property type="entry name" value="ZINC_FINGER_C2H2_2"/>
    <property type="match status" value="7"/>
</dbReference>
<keyword evidence="5" id="KW-0677">Repeat</keyword>
<evidence type="ECO:0000256" key="12">
    <source>
        <dbReference type="SAM" id="MobiDB-lite"/>
    </source>
</evidence>
<dbReference type="PROSITE" id="PS00028">
    <property type="entry name" value="ZINC_FINGER_C2H2_1"/>
    <property type="match status" value="6"/>
</dbReference>
<feature type="non-terminal residue" evidence="13">
    <location>
        <position position="1"/>
    </location>
</feature>
<evidence type="ECO:0000256" key="1">
    <source>
        <dbReference type="ARBA" id="ARBA00003767"/>
    </source>
</evidence>
<dbReference type="PROSITE" id="PS51915">
    <property type="entry name" value="ZAD"/>
    <property type="match status" value="1"/>
</dbReference>
<evidence type="ECO:0000256" key="6">
    <source>
        <dbReference type="ARBA" id="ARBA00022771"/>
    </source>
</evidence>
<feature type="compositionally biased region" description="Basic residues" evidence="12">
    <location>
        <begin position="111"/>
        <end position="121"/>
    </location>
</feature>
<keyword evidence="10" id="KW-0804">Transcription</keyword>
<dbReference type="InterPro" id="IPR012934">
    <property type="entry name" value="Znf_AD"/>
</dbReference>
<evidence type="ECO:0000256" key="2">
    <source>
        <dbReference type="ARBA" id="ARBA00004123"/>
    </source>
</evidence>
<comment type="function">
    <text evidence="1">May be involved in transcriptional regulation.</text>
</comment>
<organism evidence="13">
    <name type="scientific">Dendroctonus ponderosae</name>
    <name type="common">Mountain pine beetle</name>
    <dbReference type="NCBI Taxonomy" id="77166"/>
    <lineage>
        <taxon>Eukaryota</taxon>
        <taxon>Metazoa</taxon>
        <taxon>Ecdysozoa</taxon>
        <taxon>Arthropoda</taxon>
        <taxon>Hexapoda</taxon>
        <taxon>Insecta</taxon>
        <taxon>Pterygota</taxon>
        <taxon>Neoptera</taxon>
        <taxon>Endopterygota</taxon>
        <taxon>Coleoptera</taxon>
        <taxon>Polyphaga</taxon>
        <taxon>Cucujiformia</taxon>
        <taxon>Curculionidae</taxon>
        <taxon>Scolytinae</taxon>
        <taxon>Dendroctonus</taxon>
    </lineage>
</organism>
<keyword evidence="4" id="KW-0479">Metal-binding</keyword>
<dbReference type="PANTHER" id="PTHR24394:SF29">
    <property type="entry name" value="MYONEURIN"/>
    <property type="match status" value="1"/>
</dbReference>
<protein>
    <submittedName>
        <fullName evidence="13">Uncharacterized protein</fullName>
    </submittedName>
</protein>
<evidence type="ECO:0000256" key="4">
    <source>
        <dbReference type="ARBA" id="ARBA00022723"/>
    </source>
</evidence>
<comment type="similarity">
    <text evidence="3">Belongs to the krueppel C2H2-type zinc-finger protein family.</text>
</comment>
<dbReference type="SUPFAM" id="SSF57716">
    <property type="entry name" value="Glucocorticoid receptor-like (DNA-binding domain)"/>
    <property type="match status" value="1"/>
</dbReference>
<dbReference type="Gene3D" id="3.30.160.60">
    <property type="entry name" value="Classic Zinc Finger"/>
    <property type="match status" value="7"/>
</dbReference>
<keyword evidence="7" id="KW-0862">Zinc</keyword>
<dbReference type="HOGENOM" id="CLU_002678_2_2_1"/>
<dbReference type="EMBL" id="KB740635">
    <property type="protein sequence ID" value="ENN79836.1"/>
    <property type="molecule type" value="Genomic_DNA"/>
</dbReference>
<keyword evidence="11" id="KW-0539">Nucleus</keyword>
<dbReference type="InterPro" id="IPR013087">
    <property type="entry name" value="Znf_C2H2_type"/>
</dbReference>
<keyword evidence="9" id="KW-0238">DNA-binding</keyword>
<dbReference type="PANTHER" id="PTHR24394">
    <property type="entry name" value="ZINC FINGER PROTEIN"/>
    <property type="match status" value="1"/>
</dbReference>
<keyword evidence="8" id="KW-0805">Transcription regulation</keyword>
<evidence type="ECO:0000256" key="10">
    <source>
        <dbReference type="ARBA" id="ARBA00023163"/>
    </source>
</evidence>
<evidence type="ECO:0000256" key="11">
    <source>
        <dbReference type="ARBA" id="ARBA00023242"/>
    </source>
</evidence>
<evidence type="ECO:0000256" key="5">
    <source>
        <dbReference type="ARBA" id="ARBA00022737"/>
    </source>
</evidence>
<dbReference type="OrthoDB" id="8119626at2759"/>
<gene>
    <name evidence="13" type="ORF">YQE_03658</name>
</gene>
<evidence type="ECO:0000256" key="8">
    <source>
        <dbReference type="ARBA" id="ARBA00023015"/>
    </source>
</evidence>
<evidence type="ECO:0000256" key="3">
    <source>
        <dbReference type="ARBA" id="ARBA00006991"/>
    </source>
</evidence>
<keyword evidence="6" id="KW-0863">Zinc-finger</keyword>
<evidence type="ECO:0000256" key="9">
    <source>
        <dbReference type="ARBA" id="ARBA00023125"/>
    </source>
</evidence>
<name>N6UGR8_DENPD</name>
<proteinExistence type="inferred from homology"/>
<dbReference type="AlphaFoldDB" id="N6UGR8"/>
<dbReference type="FunFam" id="3.30.160.60:FF:000882">
    <property type="entry name" value="Predicted gene, 21060"/>
    <property type="match status" value="1"/>
</dbReference>